<gene>
    <name evidence="2" type="ORF">LJ657_14245</name>
</gene>
<evidence type="ECO:0000256" key="1">
    <source>
        <dbReference type="SAM" id="Phobius"/>
    </source>
</evidence>
<keyword evidence="1" id="KW-0812">Transmembrane</keyword>
<reference evidence="2" key="1">
    <citation type="submission" date="2021-12" db="EMBL/GenBank/DDBJ databases">
        <authorList>
            <person name="Lee J.-H."/>
            <person name="Kim S.-B."/>
        </authorList>
    </citation>
    <scope>NUCLEOTIDE SEQUENCE</scope>
    <source>
        <strain evidence="2">NR30</strain>
    </source>
</reference>
<name>A0A9Q3VMM1_9ACTN</name>
<dbReference type="AlphaFoldDB" id="A0A9Q3VMM1"/>
<protein>
    <submittedName>
        <fullName evidence="2">Uncharacterized protein</fullName>
    </submittedName>
</protein>
<feature type="transmembrane region" description="Helical" evidence="1">
    <location>
        <begin position="267"/>
        <end position="287"/>
    </location>
</feature>
<evidence type="ECO:0000313" key="2">
    <source>
        <dbReference type="EMBL" id="MCD9874822.1"/>
    </source>
</evidence>
<evidence type="ECO:0000313" key="3">
    <source>
        <dbReference type="Proteomes" id="UP001108029"/>
    </source>
</evidence>
<dbReference type="RefSeq" id="WP_232648951.1">
    <property type="nucleotide sequence ID" value="NZ_JAJSBI010000006.1"/>
</dbReference>
<organism evidence="2 3">
    <name type="scientific">Streptomyces guryensis</name>
    <dbReference type="NCBI Taxonomy" id="2886947"/>
    <lineage>
        <taxon>Bacteria</taxon>
        <taxon>Bacillati</taxon>
        <taxon>Actinomycetota</taxon>
        <taxon>Actinomycetes</taxon>
        <taxon>Kitasatosporales</taxon>
        <taxon>Streptomycetaceae</taxon>
        <taxon>Streptomyces</taxon>
    </lineage>
</organism>
<comment type="caution">
    <text evidence="2">The sequence shown here is derived from an EMBL/GenBank/DDBJ whole genome shotgun (WGS) entry which is preliminary data.</text>
</comment>
<sequence length="321" mass="34769">MSRRPRKTAVPDPAAFPTRSYDLVKEFTIALVVVVLLTVGLAAVFSSPDVKPVTLASWSRADGADFTATAVSELGGTSGTAGYGPPYNHTPGAAQKLGPVGLQSAAGVRIPVDTTNDFVLRPLRDAPEPPAVTAALATWAAAPAARQQAWTRAYSDALAKAGRGAPAKGDYGPVPVLASRLLGLARSGALDGELQAEGRFYQTDYTRPLLFLSDGSYLESLARAEHLGGDQWGMMNETGNFPGQAWLWLYTFWYQIDPFKSSGNADALIWGLMALLSLCLMLAPFIPGVRSVPRWTRVHRLIWRTYYRDQAMERDRRVSGR</sequence>
<keyword evidence="1" id="KW-0472">Membrane</keyword>
<dbReference type="Proteomes" id="UP001108029">
    <property type="component" value="Unassembled WGS sequence"/>
</dbReference>
<feature type="transmembrane region" description="Helical" evidence="1">
    <location>
        <begin position="27"/>
        <end position="45"/>
    </location>
</feature>
<proteinExistence type="predicted"/>
<keyword evidence="3" id="KW-1185">Reference proteome</keyword>
<dbReference type="EMBL" id="JAJSBI010000006">
    <property type="protein sequence ID" value="MCD9874822.1"/>
    <property type="molecule type" value="Genomic_DNA"/>
</dbReference>
<keyword evidence="1" id="KW-1133">Transmembrane helix</keyword>
<accession>A0A9Q3VMM1</accession>